<evidence type="ECO:0008006" key="3">
    <source>
        <dbReference type="Google" id="ProtNLM"/>
    </source>
</evidence>
<organism evidence="1 2">
    <name type="scientific">Luteimonas terricola</name>
    <dbReference type="NCBI Taxonomy" id="645597"/>
    <lineage>
        <taxon>Bacteria</taxon>
        <taxon>Pseudomonadati</taxon>
        <taxon>Pseudomonadota</taxon>
        <taxon>Gammaproteobacteria</taxon>
        <taxon>Lysobacterales</taxon>
        <taxon>Lysobacteraceae</taxon>
        <taxon>Luteimonas</taxon>
    </lineage>
</organism>
<dbReference type="Proteomes" id="UP000599009">
    <property type="component" value="Unassembled WGS sequence"/>
</dbReference>
<proteinExistence type="predicted"/>
<dbReference type="RefSeq" id="WP_132984707.1">
    <property type="nucleotide sequence ID" value="NZ_BMME01000001.1"/>
</dbReference>
<keyword evidence="2" id="KW-1185">Reference proteome</keyword>
<dbReference type="Pfam" id="PF23840">
    <property type="entry name" value="Phage_tail_terminator"/>
    <property type="match status" value="1"/>
</dbReference>
<dbReference type="EMBL" id="BMME01000001">
    <property type="protein sequence ID" value="GGK08594.1"/>
    <property type="molecule type" value="Genomic_DNA"/>
</dbReference>
<name>A0ABQ2EHQ6_9GAMM</name>
<protein>
    <recommendedName>
        <fullName evidence="3">DUF3168 domain-containing protein</fullName>
    </recommendedName>
</protein>
<evidence type="ECO:0000313" key="1">
    <source>
        <dbReference type="EMBL" id="GGK08594.1"/>
    </source>
</evidence>
<evidence type="ECO:0000313" key="2">
    <source>
        <dbReference type="Proteomes" id="UP000599009"/>
    </source>
</evidence>
<dbReference type="InterPro" id="IPR056912">
    <property type="entry name" value="Phage_JBD30_tail_term-like"/>
</dbReference>
<accession>A0ABQ2EHQ6</accession>
<comment type="caution">
    <text evidence="1">The sequence shown here is derived from an EMBL/GenBank/DDBJ whole genome shotgun (WGS) entry which is preliminary data.</text>
</comment>
<reference evidence="2" key="1">
    <citation type="journal article" date="2019" name="Int. J. Syst. Evol. Microbiol.">
        <title>The Global Catalogue of Microorganisms (GCM) 10K type strain sequencing project: providing services to taxonomists for standard genome sequencing and annotation.</title>
        <authorList>
            <consortium name="The Broad Institute Genomics Platform"/>
            <consortium name="The Broad Institute Genome Sequencing Center for Infectious Disease"/>
            <person name="Wu L."/>
            <person name="Ma J."/>
        </authorList>
    </citation>
    <scope>NUCLEOTIDE SEQUENCE [LARGE SCALE GENOMIC DNA]</scope>
    <source>
        <strain evidence="2">CGMCC 1.8985</strain>
    </source>
</reference>
<gene>
    <name evidence="1" type="ORF">GCM10011394_17470</name>
</gene>
<sequence length="156" mass="17098">MNLQPYNTRLIQEQLRAEVPKLRLVGGRADYAAARSLKDYQAPCAYVVLAREKGAKPPAPAGLPKPGARLPVRQVVSVTFGVVVVVRNYREQHGDQLSDELLEILGAVRGALCGFVPDVLGTAPCQWIQGDIQDYSDSTALWVDVYQTQHLIGSEQ</sequence>